<name>A0A0C3JQA2_PISTI</name>
<dbReference type="HOGENOM" id="CLU_2628653_0_0_1"/>
<dbReference type="EMBL" id="KN832002">
    <property type="protein sequence ID" value="KIN99686.1"/>
    <property type="molecule type" value="Genomic_DNA"/>
</dbReference>
<organism evidence="2 3">
    <name type="scientific">Pisolithus tinctorius Marx 270</name>
    <dbReference type="NCBI Taxonomy" id="870435"/>
    <lineage>
        <taxon>Eukaryota</taxon>
        <taxon>Fungi</taxon>
        <taxon>Dikarya</taxon>
        <taxon>Basidiomycota</taxon>
        <taxon>Agaricomycotina</taxon>
        <taxon>Agaricomycetes</taxon>
        <taxon>Agaricomycetidae</taxon>
        <taxon>Boletales</taxon>
        <taxon>Sclerodermatineae</taxon>
        <taxon>Pisolithaceae</taxon>
        <taxon>Pisolithus</taxon>
    </lineage>
</organism>
<dbReference type="AlphaFoldDB" id="A0A0C3JQA2"/>
<evidence type="ECO:0000313" key="1">
    <source>
        <dbReference type="EMBL" id="KIN94851.1"/>
    </source>
</evidence>
<reference evidence="2" key="3">
    <citation type="submission" date="2015-02" db="EMBL/GenBank/DDBJ databases">
        <title>Evolutionary Origins and Diversification of the Mycorrhizal Mutualists.</title>
        <authorList>
            <consortium name="DOE Joint Genome Institute"/>
            <consortium name="Mycorrhizal Genomics Consortium"/>
            <person name="Kohler A."/>
            <person name="Kuo A."/>
            <person name="Nagy L.G."/>
            <person name="Floudas D."/>
            <person name="Copeland A."/>
            <person name="Barry K.W."/>
            <person name="Cichocki N."/>
            <person name="Veneault-Fourrey C."/>
            <person name="LaButti K."/>
            <person name="Lindquist E.A."/>
            <person name="Lipzen A."/>
            <person name="Lundell T."/>
            <person name="Morin E."/>
            <person name="Murat C."/>
            <person name="Riley R."/>
            <person name="Ohm R."/>
            <person name="Sun H."/>
            <person name="Tunlid A."/>
            <person name="Henrissat B."/>
            <person name="Grigoriev I.V."/>
            <person name="Hibbett D.S."/>
            <person name="Martin F."/>
        </authorList>
    </citation>
    <scope>NUCLEOTIDE SEQUENCE</scope>
    <source>
        <strain evidence="2">Marx 270</strain>
    </source>
</reference>
<accession>A0A0C3JQA2</accession>
<evidence type="ECO:0000313" key="2">
    <source>
        <dbReference type="EMBL" id="KIN99686.1"/>
    </source>
</evidence>
<dbReference type="Proteomes" id="UP000054217">
    <property type="component" value="Unassembled WGS sequence"/>
</dbReference>
<evidence type="ECO:0000313" key="3">
    <source>
        <dbReference type="Proteomes" id="UP000054217"/>
    </source>
</evidence>
<keyword evidence="3" id="KW-1185">Reference proteome</keyword>
<gene>
    <name evidence="2" type="ORF">M404DRAFT_1004397</name>
    <name evidence="1" type="ORF">M404DRAFT_1007979</name>
</gene>
<reference evidence="3" key="2">
    <citation type="submission" date="2015-01" db="EMBL/GenBank/DDBJ databases">
        <title>Evolutionary Origins and Diversification of the Mycorrhizal Mutualists.</title>
        <authorList>
            <consortium name="DOE Joint Genome Institute"/>
            <consortium name="Mycorrhizal Genomics Consortium"/>
            <person name="Kohler A."/>
            <person name="Kuo A."/>
            <person name="Nagy L.G."/>
            <person name="Floudas D."/>
            <person name="Copeland A."/>
            <person name="Barry K.W."/>
            <person name="Cichocki N."/>
            <person name="Veneault-Fourrey C."/>
            <person name="LaButti K."/>
            <person name="Lindquist E.A."/>
            <person name="Lipzen A."/>
            <person name="Lundell T."/>
            <person name="Morin E."/>
            <person name="Murat C."/>
            <person name="Riley R."/>
            <person name="Ohm R."/>
            <person name="Sun H."/>
            <person name="Tunlid A."/>
            <person name="Henrissat B."/>
            <person name="Grigoriev I.V."/>
            <person name="Hibbett D.S."/>
            <person name="Martin F."/>
        </authorList>
    </citation>
    <scope>NUCLEOTIDE SEQUENCE [LARGE SCALE GENOMIC DNA]</scope>
    <source>
        <strain evidence="3">Marx 270</strain>
    </source>
</reference>
<proteinExistence type="predicted"/>
<sequence>TTPVHHFPRRLFFSDTPVLDSLSIGQTFTLEICKSLLAWMLICAYEHGKMRRACLATGARATVRGLHDTERKYGRGAA</sequence>
<reference evidence="2 3" key="1">
    <citation type="submission" date="2014-04" db="EMBL/GenBank/DDBJ databases">
        <authorList>
            <consortium name="DOE Joint Genome Institute"/>
            <person name="Kuo A."/>
            <person name="Kohler A."/>
            <person name="Costa M.D."/>
            <person name="Nagy L.G."/>
            <person name="Floudas D."/>
            <person name="Copeland A."/>
            <person name="Barry K.W."/>
            <person name="Cichocki N."/>
            <person name="Veneault-Fourrey C."/>
            <person name="LaButti K."/>
            <person name="Lindquist E.A."/>
            <person name="Lipzen A."/>
            <person name="Lundell T."/>
            <person name="Morin E."/>
            <person name="Murat C."/>
            <person name="Sun H."/>
            <person name="Tunlid A."/>
            <person name="Henrissat B."/>
            <person name="Grigoriev I.V."/>
            <person name="Hibbett D.S."/>
            <person name="Martin F."/>
            <person name="Nordberg H.P."/>
            <person name="Cantor M.N."/>
            <person name="Hua S.X."/>
        </authorList>
    </citation>
    <scope>NUCLEOTIDE SEQUENCE [LARGE SCALE GENOMIC DNA]</scope>
    <source>
        <strain evidence="2 3">Marx 270</strain>
    </source>
</reference>
<feature type="non-terminal residue" evidence="2">
    <location>
        <position position="1"/>
    </location>
</feature>
<protein>
    <submittedName>
        <fullName evidence="2">Uncharacterized protein</fullName>
    </submittedName>
</protein>
<dbReference type="OrthoDB" id="2711182at2759"/>
<dbReference type="EMBL" id="KN832083">
    <property type="protein sequence ID" value="KIN94851.1"/>
    <property type="molecule type" value="Genomic_DNA"/>
</dbReference>